<accession>A0A918JEA7</accession>
<keyword evidence="4 11" id="KW-0662">Pyridine nucleotide biosynthesis</keyword>
<proteinExistence type="inferred from homology"/>
<keyword evidence="8 11" id="KW-0067">ATP-binding</keyword>
<dbReference type="NCBIfam" id="TIGR00482">
    <property type="entry name" value="nicotinate (nicotinamide) nucleotide adenylyltransferase"/>
    <property type="match status" value="1"/>
</dbReference>
<comment type="caution">
    <text evidence="13">The sequence shown here is derived from an EMBL/GenBank/DDBJ whole genome shotgun (WGS) entry which is preliminary data.</text>
</comment>
<evidence type="ECO:0000256" key="11">
    <source>
        <dbReference type="HAMAP-Rule" id="MF_00244"/>
    </source>
</evidence>
<comment type="function">
    <text evidence="1 11">Catalyzes the reversible adenylation of nicotinate mononucleotide (NaMN) to nicotinic acid adenine dinucleotide (NaAD).</text>
</comment>
<reference evidence="13" key="1">
    <citation type="journal article" date="2014" name="Int. J. Syst. Evol. Microbiol.">
        <title>Complete genome sequence of Corynebacterium casei LMG S-19264T (=DSM 44701T), isolated from a smear-ripened cheese.</title>
        <authorList>
            <consortium name="US DOE Joint Genome Institute (JGI-PGF)"/>
            <person name="Walter F."/>
            <person name="Albersmeier A."/>
            <person name="Kalinowski J."/>
            <person name="Ruckert C."/>
        </authorList>
    </citation>
    <scope>NUCLEOTIDE SEQUENCE</scope>
    <source>
        <strain evidence="13">KCTC 23732</strain>
    </source>
</reference>
<keyword evidence="14" id="KW-1185">Reference proteome</keyword>
<gene>
    <name evidence="11 13" type="primary">nadD</name>
    <name evidence="13" type="ORF">GCM10011450_02670</name>
</gene>
<reference evidence="13" key="2">
    <citation type="submission" date="2020-09" db="EMBL/GenBank/DDBJ databases">
        <authorList>
            <person name="Sun Q."/>
            <person name="Kim S."/>
        </authorList>
    </citation>
    <scope>NUCLEOTIDE SEQUENCE</scope>
    <source>
        <strain evidence="13">KCTC 23732</strain>
    </source>
</reference>
<dbReference type="PANTHER" id="PTHR39321">
    <property type="entry name" value="NICOTINATE-NUCLEOTIDE ADENYLYLTRANSFERASE-RELATED"/>
    <property type="match status" value="1"/>
</dbReference>
<evidence type="ECO:0000256" key="2">
    <source>
        <dbReference type="ARBA" id="ARBA00005019"/>
    </source>
</evidence>
<protein>
    <recommendedName>
        <fullName evidence="11">Probable nicotinate-nucleotide adenylyltransferase</fullName>
        <ecNumber evidence="11">2.7.7.18</ecNumber>
    </recommendedName>
    <alternativeName>
        <fullName evidence="11">Deamido-NAD(+) diphosphorylase</fullName>
    </alternativeName>
    <alternativeName>
        <fullName evidence="11">Deamido-NAD(+) pyrophosphorylase</fullName>
    </alternativeName>
    <alternativeName>
        <fullName evidence="11">Nicotinate mononucleotide adenylyltransferase</fullName>
        <shortName evidence="11">NaMN adenylyltransferase</shortName>
    </alternativeName>
</protein>
<evidence type="ECO:0000313" key="13">
    <source>
        <dbReference type="EMBL" id="GGW76440.1"/>
    </source>
</evidence>
<dbReference type="RefSeq" id="WP_189383634.1">
    <property type="nucleotide sequence ID" value="NZ_BAABFY010000002.1"/>
</dbReference>
<dbReference type="NCBIfam" id="NF000840">
    <property type="entry name" value="PRK00071.1-3"/>
    <property type="match status" value="1"/>
</dbReference>
<dbReference type="InterPro" id="IPR005248">
    <property type="entry name" value="NadD/NMNAT"/>
</dbReference>
<dbReference type="PANTHER" id="PTHR39321:SF3">
    <property type="entry name" value="PHOSPHOPANTETHEINE ADENYLYLTRANSFERASE"/>
    <property type="match status" value="1"/>
</dbReference>
<evidence type="ECO:0000256" key="5">
    <source>
        <dbReference type="ARBA" id="ARBA00022679"/>
    </source>
</evidence>
<dbReference type="CDD" id="cd02165">
    <property type="entry name" value="NMNAT"/>
    <property type="match status" value="1"/>
</dbReference>
<dbReference type="InterPro" id="IPR014729">
    <property type="entry name" value="Rossmann-like_a/b/a_fold"/>
</dbReference>
<dbReference type="NCBIfam" id="TIGR00125">
    <property type="entry name" value="cyt_tran_rel"/>
    <property type="match status" value="1"/>
</dbReference>
<keyword evidence="6 11" id="KW-0548">Nucleotidyltransferase</keyword>
<comment type="pathway">
    <text evidence="2 11">Cofactor biosynthesis; NAD(+) biosynthesis; deamido-NAD(+) from nicotinate D-ribonucleotide: step 1/1.</text>
</comment>
<dbReference type="Proteomes" id="UP000608345">
    <property type="component" value="Unassembled WGS sequence"/>
</dbReference>
<evidence type="ECO:0000256" key="6">
    <source>
        <dbReference type="ARBA" id="ARBA00022695"/>
    </source>
</evidence>
<dbReference type="GO" id="GO:0004515">
    <property type="term" value="F:nicotinate-nucleotide adenylyltransferase activity"/>
    <property type="evidence" value="ECO:0007669"/>
    <property type="project" value="UniProtKB-UniRule"/>
</dbReference>
<feature type="domain" description="Cytidyltransferase-like" evidence="12">
    <location>
        <begin position="6"/>
        <end position="169"/>
    </location>
</feature>
<name>A0A918JEA7_9BURK</name>
<dbReference type="EMBL" id="BMYS01000001">
    <property type="protein sequence ID" value="GGW76440.1"/>
    <property type="molecule type" value="Genomic_DNA"/>
</dbReference>
<dbReference type="AlphaFoldDB" id="A0A918JEA7"/>
<evidence type="ECO:0000259" key="12">
    <source>
        <dbReference type="Pfam" id="PF01467"/>
    </source>
</evidence>
<keyword evidence="9 11" id="KW-0520">NAD</keyword>
<evidence type="ECO:0000256" key="4">
    <source>
        <dbReference type="ARBA" id="ARBA00022642"/>
    </source>
</evidence>
<comment type="catalytic activity">
    <reaction evidence="10 11">
        <text>nicotinate beta-D-ribonucleotide + ATP + H(+) = deamido-NAD(+) + diphosphate</text>
        <dbReference type="Rhea" id="RHEA:22860"/>
        <dbReference type="ChEBI" id="CHEBI:15378"/>
        <dbReference type="ChEBI" id="CHEBI:30616"/>
        <dbReference type="ChEBI" id="CHEBI:33019"/>
        <dbReference type="ChEBI" id="CHEBI:57502"/>
        <dbReference type="ChEBI" id="CHEBI:58437"/>
        <dbReference type="EC" id="2.7.7.18"/>
    </reaction>
</comment>
<dbReference type="EC" id="2.7.7.18" evidence="11"/>
<dbReference type="GO" id="GO:0005524">
    <property type="term" value="F:ATP binding"/>
    <property type="evidence" value="ECO:0007669"/>
    <property type="project" value="UniProtKB-KW"/>
</dbReference>
<comment type="similarity">
    <text evidence="3 11">Belongs to the NadD family.</text>
</comment>
<evidence type="ECO:0000256" key="7">
    <source>
        <dbReference type="ARBA" id="ARBA00022741"/>
    </source>
</evidence>
<dbReference type="Pfam" id="PF01467">
    <property type="entry name" value="CTP_transf_like"/>
    <property type="match status" value="1"/>
</dbReference>
<evidence type="ECO:0000256" key="9">
    <source>
        <dbReference type="ARBA" id="ARBA00023027"/>
    </source>
</evidence>
<evidence type="ECO:0000256" key="3">
    <source>
        <dbReference type="ARBA" id="ARBA00009014"/>
    </source>
</evidence>
<dbReference type="GO" id="GO:0009435">
    <property type="term" value="P:NAD+ biosynthetic process"/>
    <property type="evidence" value="ECO:0007669"/>
    <property type="project" value="UniProtKB-UniRule"/>
</dbReference>
<dbReference type="SUPFAM" id="SSF52374">
    <property type="entry name" value="Nucleotidylyl transferase"/>
    <property type="match status" value="1"/>
</dbReference>
<evidence type="ECO:0000256" key="10">
    <source>
        <dbReference type="ARBA" id="ARBA00048721"/>
    </source>
</evidence>
<keyword evidence="5 11" id="KW-0808">Transferase</keyword>
<evidence type="ECO:0000313" key="14">
    <source>
        <dbReference type="Proteomes" id="UP000608345"/>
    </source>
</evidence>
<dbReference type="InterPro" id="IPR004821">
    <property type="entry name" value="Cyt_trans-like"/>
</dbReference>
<keyword evidence="7 11" id="KW-0547">Nucleotide-binding</keyword>
<dbReference type="HAMAP" id="MF_00244">
    <property type="entry name" value="NaMN_adenylyltr"/>
    <property type="match status" value="1"/>
</dbReference>
<evidence type="ECO:0000256" key="1">
    <source>
        <dbReference type="ARBA" id="ARBA00002324"/>
    </source>
</evidence>
<organism evidence="13 14">
    <name type="scientific">Advenella faeciporci</name>
    <dbReference type="NCBI Taxonomy" id="797535"/>
    <lineage>
        <taxon>Bacteria</taxon>
        <taxon>Pseudomonadati</taxon>
        <taxon>Pseudomonadota</taxon>
        <taxon>Betaproteobacteria</taxon>
        <taxon>Burkholderiales</taxon>
        <taxon>Alcaligenaceae</taxon>
    </lineage>
</organism>
<sequence length="195" mass="21952">MKKIGLLGGSFNPVHYAHLALAQTALSTLSLDEVQLIPAGNPWQKQALPVSGQQRLEMLRLAIANYPGMVVNDIEIAREGATYTIDTLRALPANACYYWLLGSDQLANFCSWHQWEEIINHVTLVVAQRNTHPCEVPPPLAEKLQQKGKKLITLSFEAMDISSTDIRQRLANRQDVSQLIPQPVLEYIRQHKLYT</sequence>
<evidence type="ECO:0000256" key="8">
    <source>
        <dbReference type="ARBA" id="ARBA00022840"/>
    </source>
</evidence>
<dbReference type="Gene3D" id="3.40.50.620">
    <property type="entry name" value="HUPs"/>
    <property type="match status" value="1"/>
</dbReference>